<dbReference type="PATRIC" id="fig|246196.56.peg.1871"/>
<dbReference type="AlphaFoldDB" id="I7FYY3"/>
<proteinExistence type="predicted"/>
<dbReference type="EMBL" id="CP001663">
    <property type="protein sequence ID" value="AFP38292.1"/>
    <property type="molecule type" value="Genomic_DNA"/>
</dbReference>
<reference evidence="1 2" key="1">
    <citation type="journal article" date="2007" name="Genome Biol.">
        <title>Interrupted coding sequences in Mycobacterium smegmatis: authentic mutations or sequencing errors?</title>
        <authorList>
            <person name="Deshayes C."/>
            <person name="Perrodou E."/>
            <person name="Gallien S."/>
            <person name="Euphrasie D."/>
            <person name="Schaeffer C."/>
            <person name="Van-Dorsselaer A."/>
            <person name="Poch O."/>
            <person name="Lecompte O."/>
            <person name="Reyrat J.M."/>
        </authorList>
    </citation>
    <scope>NUCLEOTIDE SEQUENCE [LARGE SCALE GENOMIC DNA]</scope>
    <source>
        <strain evidence="2">ATCC 700084 / mc(2)155</strain>
    </source>
</reference>
<organism evidence="1 2">
    <name type="scientific">Mycolicibacterium smegmatis (strain ATCC 700084 / mc(2)155)</name>
    <name type="common">Mycobacterium smegmatis</name>
    <dbReference type="NCBI Taxonomy" id="246196"/>
    <lineage>
        <taxon>Bacteria</taxon>
        <taxon>Bacillati</taxon>
        <taxon>Actinomycetota</taxon>
        <taxon>Actinomycetes</taxon>
        <taxon>Mycobacteriales</taxon>
        <taxon>Mycobacteriaceae</taxon>
        <taxon>Mycolicibacterium</taxon>
    </lineage>
</organism>
<dbReference type="KEGG" id="msg:MSMEI_1820"/>
<evidence type="ECO:0000313" key="1">
    <source>
        <dbReference type="EMBL" id="AFP38292.1"/>
    </source>
</evidence>
<name>I7FYY3_MYCS2</name>
<reference evidence="1 2" key="2">
    <citation type="journal article" date="2009" name="Genome Res.">
        <title>Ortho-proteogenomics: multiple proteomes investigation through orthology and a new MS-based protocol.</title>
        <authorList>
            <person name="Gallien S."/>
            <person name="Perrodou E."/>
            <person name="Carapito C."/>
            <person name="Deshayes C."/>
            <person name="Reyrat J.M."/>
            <person name="Van Dorsselaer A."/>
            <person name="Poch O."/>
            <person name="Schaeffer C."/>
            <person name="Lecompte O."/>
        </authorList>
    </citation>
    <scope>NUCLEOTIDE SEQUENCE [LARGE SCALE GENOMIC DNA]</scope>
    <source>
        <strain evidence="2">ATCC 700084 / mc(2)155</strain>
    </source>
</reference>
<evidence type="ECO:0000313" key="2">
    <source>
        <dbReference type="Proteomes" id="UP000006158"/>
    </source>
</evidence>
<protein>
    <submittedName>
        <fullName evidence="1">Uncharacterized protein</fullName>
    </submittedName>
</protein>
<sequence>MLGCLMTSPTVGSDMSACIKLSQVAMKPWDFTLYETSDGAAVLKVISVEGAYKIEVDRFFLIGPMHSVSRMVDFLEALAEDIRENYPHVPFEELPKSCVVLRQ</sequence>
<accession>I7FYY3</accession>
<gene>
    <name evidence="1" type="ordered locus">MSMEI_1820</name>
</gene>
<dbReference type="Proteomes" id="UP000006158">
    <property type="component" value="Chromosome"/>
</dbReference>